<keyword evidence="2" id="KW-1185">Reference proteome</keyword>
<proteinExistence type="predicted"/>
<gene>
    <name evidence="1" type="ORF">B4U80_01112</name>
</gene>
<accession>A0A443SPC7</accession>
<dbReference type="AlphaFoldDB" id="A0A443SPC7"/>
<organism evidence="1 2">
    <name type="scientific">Leptotrombidium deliense</name>
    <dbReference type="NCBI Taxonomy" id="299467"/>
    <lineage>
        <taxon>Eukaryota</taxon>
        <taxon>Metazoa</taxon>
        <taxon>Ecdysozoa</taxon>
        <taxon>Arthropoda</taxon>
        <taxon>Chelicerata</taxon>
        <taxon>Arachnida</taxon>
        <taxon>Acari</taxon>
        <taxon>Acariformes</taxon>
        <taxon>Trombidiformes</taxon>
        <taxon>Prostigmata</taxon>
        <taxon>Anystina</taxon>
        <taxon>Parasitengona</taxon>
        <taxon>Trombiculoidea</taxon>
        <taxon>Trombiculidae</taxon>
        <taxon>Leptotrombidium</taxon>
    </lineage>
</organism>
<name>A0A443SPC7_9ACAR</name>
<evidence type="ECO:0000313" key="1">
    <source>
        <dbReference type="EMBL" id="RWS29381.1"/>
    </source>
</evidence>
<dbReference type="Proteomes" id="UP000288716">
    <property type="component" value="Unassembled WGS sequence"/>
</dbReference>
<sequence length="98" mass="11620">MKTRKAFADVFCLHKQVCEKEVLTVFGAFQFKRSKNLSSRKCQEFCAIDADAIPYIQDILCFPRLVGYEYILVHRKGFERFQVLRFQNTKKGRKQLHI</sequence>
<protein>
    <submittedName>
        <fullName evidence="1">Uncharacterized protein</fullName>
    </submittedName>
</protein>
<comment type="caution">
    <text evidence="1">The sequence shown here is derived from an EMBL/GenBank/DDBJ whole genome shotgun (WGS) entry which is preliminary data.</text>
</comment>
<dbReference type="EMBL" id="NCKV01000942">
    <property type="protein sequence ID" value="RWS29381.1"/>
    <property type="molecule type" value="Genomic_DNA"/>
</dbReference>
<evidence type="ECO:0000313" key="2">
    <source>
        <dbReference type="Proteomes" id="UP000288716"/>
    </source>
</evidence>
<dbReference type="VEuPathDB" id="VectorBase:LDEU002660"/>
<reference evidence="1 2" key="1">
    <citation type="journal article" date="2018" name="Gigascience">
        <title>Genomes of trombidid mites reveal novel predicted allergens and laterally-transferred genes associated with secondary metabolism.</title>
        <authorList>
            <person name="Dong X."/>
            <person name="Chaisiri K."/>
            <person name="Xia D."/>
            <person name="Armstrong S.D."/>
            <person name="Fang Y."/>
            <person name="Donnelly M.J."/>
            <person name="Kadowaki T."/>
            <person name="McGarry J.W."/>
            <person name="Darby A.C."/>
            <person name="Makepeace B.L."/>
        </authorList>
    </citation>
    <scope>NUCLEOTIDE SEQUENCE [LARGE SCALE GENOMIC DNA]</scope>
    <source>
        <strain evidence="1">UoL-UT</strain>
    </source>
</reference>